<dbReference type="InterPro" id="IPR013325">
    <property type="entry name" value="RNA_pol_sigma_r2"/>
</dbReference>
<comment type="caution">
    <text evidence="3">The sequence shown here is derived from an EMBL/GenBank/DDBJ whole genome shotgun (WGS) entry which is preliminary data.</text>
</comment>
<keyword evidence="3" id="KW-0240">DNA-directed RNA polymerase</keyword>
<dbReference type="EMBL" id="JACJIA010000004">
    <property type="protein sequence ID" value="MBA8952119.1"/>
    <property type="molecule type" value="Genomic_DNA"/>
</dbReference>
<dbReference type="GO" id="GO:0000428">
    <property type="term" value="C:DNA-directed RNA polymerase complex"/>
    <property type="evidence" value="ECO:0007669"/>
    <property type="project" value="UniProtKB-KW"/>
</dbReference>
<proteinExistence type="predicted"/>
<dbReference type="GO" id="GO:0003700">
    <property type="term" value="F:DNA-binding transcription factor activity"/>
    <property type="evidence" value="ECO:0007669"/>
    <property type="project" value="InterPro"/>
</dbReference>
<feature type="compositionally biased region" description="Pro residues" evidence="1">
    <location>
        <begin position="95"/>
        <end position="104"/>
    </location>
</feature>
<dbReference type="RefSeq" id="WP_182844390.1">
    <property type="nucleotide sequence ID" value="NZ_BAAALP010000046.1"/>
</dbReference>
<sequence length="315" mass="32240">MPDPPSHPEDARLVDALRARRPEAVGQVYNVHGPPLIGYAGALLGDRDAAVEAVRAALLRAGAAPRAVPEAGELREWLHDLVRRESLERVLGAASPPPPPPPVAPVDAPTLADLAGPVPEPPDPGPARRRRRRLGLAGAAAAAALVACAAFLLIPDASAPRRPPAGSKGLTAPAPVVTTPAPSPTATASPSASLAPRPTATPSKRPGEPRDGRRRAPRGRLAVGDAGCRGIGVAGLPRTCRITLTARGGPVRWSVSSVSGRVSASGGGRLGGGDSTSVRVTVWPSVRCYVAGRDSGAVRFSPGGTARISYTCRRR</sequence>
<keyword evidence="2" id="KW-1133">Transmembrane helix</keyword>
<dbReference type="Proteomes" id="UP000572680">
    <property type="component" value="Unassembled WGS sequence"/>
</dbReference>
<feature type="region of interest" description="Disordered" evidence="1">
    <location>
        <begin position="161"/>
        <end position="221"/>
    </location>
</feature>
<feature type="compositionally biased region" description="Low complexity" evidence="1">
    <location>
        <begin position="105"/>
        <end position="117"/>
    </location>
</feature>
<feature type="compositionally biased region" description="Low complexity" evidence="1">
    <location>
        <begin position="170"/>
        <end position="203"/>
    </location>
</feature>
<evidence type="ECO:0000256" key="1">
    <source>
        <dbReference type="SAM" id="MobiDB-lite"/>
    </source>
</evidence>
<gene>
    <name evidence="3" type="ORF">HNR61_003759</name>
</gene>
<keyword evidence="2" id="KW-0812">Transmembrane</keyword>
<accession>A0A7W3LPY0</accession>
<dbReference type="Gene3D" id="1.10.1740.10">
    <property type="match status" value="1"/>
</dbReference>
<organism evidence="3 4">
    <name type="scientific">Actinomadura namibiensis</name>
    <dbReference type="NCBI Taxonomy" id="182080"/>
    <lineage>
        <taxon>Bacteria</taxon>
        <taxon>Bacillati</taxon>
        <taxon>Actinomycetota</taxon>
        <taxon>Actinomycetes</taxon>
        <taxon>Streptosporangiales</taxon>
        <taxon>Thermomonosporaceae</taxon>
        <taxon>Actinomadura</taxon>
    </lineage>
</organism>
<keyword evidence="3" id="KW-0804">Transcription</keyword>
<keyword evidence="2" id="KW-0472">Membrane</keyword>
<protein>
    <submittedName>
        <fullName evidence="3">DNA-directed RNA polymerase specialized sigma24 family protein</fullName>
    </submittedName>
</protein>
<reference evidence="3 4" key="1">
    <citation type="submission" date="2020-08" db="EMBL/GenBank/DDBJ databases">
        <title>Genomic Encyclopedia of Type Strains, Phase IV (KMG-IV): sequencing the most valuable type-strain genomes for metagenomic binning, comparative biology and taxonomic classification.</title>
        <authorList>
            <person name="Goeker M."/>
        </authorList>
    </citation>
    <scope>NUCLEOTIDE SEQUENCE [LARGE SCALE GENOMIC DNA]</scope>
    <source>
        <strain evidence="3 4">DSM 44197</strain>
    </source>
</reference>
<dbReference type="SUPFAM" id="SSF88946">
    <property type="entry name" value="Sigma2 domain of RNA polymerase sigma factors"/>
    <property type="match status" value="1"/>
</dbReference>
<evidence type="ECO:0000313" key="3">
    <source>
        <dbReference type="EMBL" id="MBA8952119.1"/>
    </source>
</evidence>
<feature type="region of interest" description="Disordered" evidence="1">
    <location>
        <begin position="92"/>
        <end position="130"/>
    </location>
</feature>
<keyword evidence="4" id="KW-1185">Reference proteome</keyword>
<name>A0A7W3LPY0_ACTNM</name>
<evidence type="ECO:0000256" key="2">
    <source>
        <dbReference type="SAM" id="Phobius"/>
    </source>
</evidence>
<evidence type="ECO:0000313" key="4">
    <source>
        <dbReference type="Proteomes" id="UP000572680"/>
    </source>
</evidence>
<feature type="transmembrane region" description="Helical" evidence="2">
    <location>
        <begin position="134"/>
        <end position="154"/>
    </location>
</feature>
<dbReference type="AlphaFoldDB" id="A0A7W3LPY0"/>
<dbReference type="GO" id="GO:0006352">
    <property type="term" value="P:DNA-templated transcription initiation"/>
    <property type="evidence" value="ECO:0007669"/>
    <property type="project" value="InterPro"/>
</dbReference>